<name>A0A4R6X934_9GAMM</name>
<dbReference type="EMBL" id="SNZA01000005">
    <property type="protein sequence ID" value="TDR06677.1"/>
    <property type="molecule type" value="Genomic_DNA"/>
</dbReference>
<dbReference type="AlphaFoldDB" id="A0A4R6X934"/>
<evidence type="ECO:0000313" key="2">
    <source>
        <dbReference type="Proteomes" id="UP000295729"/>
    </source>
</evidence>
<dbReference type="Proteomes" id="UP000295729">
    <property type="component" value="Unassembled WGS sequence"/>
</dbReference>
<comment type="caution">
    <text evidence="1">The sequence shown here is derived from an EMBL/GenBank/DDBJ whole genome shotgun (WGS) entry which is preliminary data.</text>
</comment>
<accession>A0A4R6X934</accession>
<evidence type="ECO:0000313" key="1">
    <source>
        <dbReference type="EMBL" id="TDR06677.1"/>
    </source>
</evidence>
<organism evidence="1 2">
    <name type="scientific">Marinomonas communis</name>
    <dbReference type="NCBI Taxonomy" id="28254"/>
    <lineage>
        <taxon>Bacteria</taxon>
        <taxon>Pseudomonadati</taxon>
        <taxon>Pseudomonadota</taxon>
        <taxon>Gammaproteobacteria</taxon>
        <taxon>Oceanospirillales</taxon>
        <taxon>Oceanospirillaceae</taxon>
        <taxon>Marinomonas</taxon>
    </lineage>
</organism>
<protein>
    <recommendedName>
        <fullName evidence="3">PilZ domain-containing protein</fullName>
    </recommendedName>
</protein>
<gene>
    <name evidence="1" type="ORF">C8D85_2863</name>
</gene>
<dbReference type="OrthoDB" id="6104900at2"/>
<proteinExistence type="predicted"/>
<sequence length="92" mass="10509">MFLTNGQVADIHCTHISHDLIEVESPIGLQGSKKVKLELNAMQEGKRLLIKAICIPSADILNEHDKHYVKMSFHRISEQERTFIDKFVKAHS</sequence>
<reference evidence="1 2" key="1">
    <citation type="submission" date="2019-03" db="EMBL/GenBank/DDBJ databases">
        <title>Genomic Encyclopedia of Type Strains, Phase IV (KMG-IV): sequencing the most valuable type-strain genomes for metagenomic binning, comparative biology and taxonomic classification.</title>
        <authorList>
            <person name="Goeker M."/>
        </authorList>
    </citation>
    <scope>NUCLEOTIDE SEQUENCE [LARGE SCALE GENOMIC DNA]</scope>
    <source>
        <strain evidence="1 2">DSM 5604</strain>
    </source>
</reference>
<evidence type="ECO:0008006" key="3">
    <source>
        <dbReference type="Google" id="ProtNLM"/>
    </source>
</evidence>
<keyword evidence="2" id="KW-1185">Reference proteome</keyword>